<dbReference type="SUPFAM" id="SSF55347">
    <property type="entry name" value="Glyceraldehyde-3-phosphate dehydrogenase-like, C-terminal domain"/>
    <property type="match status" value="1"/>
</dbReference>
<accession>A0A061H650</accession>
<dbReference type="Pfam" id="PF01408">
    <property type="entry name" value="GFO_IDH_MocA"/>
    <property type="match status" value="1"/>
</dbReference>
<dbReference type="Gene3D" id="3.40.50.720">
    <property type="entry name" value="NAD(P)-binding Rossmann-like Domain"/>
    <property type="match status" value="1"/>
</dbReference>
<dbReference type="GO" id="GO:0000166">
    <property type="term" value="F:nucleotide binding"/>
    <property type="evidence" value="ECO:0007669"/>
    <property type="project" value="InterPro"/>
</dbReference>
<evidence type="ECO:0000259" key="2">
    <source>
        <dbReference type="Pfam" id="PF08635"/>
    </source>
</evidence>
<dbReference type="InterPro" id="IPR036291">
    <property type="entry name" value="NAD(P)-bd_dom_sf"/>
</dbReference>
<feature type="domain" description="Gfo/Idh/MocA-like oxidoreductase N-terminal" evidence="1">
    <location>
        <begin position="8"/>
        <end position="138"/>
    </location>
</feature>
<dbReference type="GeneID" id="19318340"/>
<dbReference type="PANTHER" id="PTHR43249">
    <property type="entry name" value="UDP-N-ACETYL-2-AMINO-2-DEOXY-D-GLUCURONATE OXIDASE"/>
    <property type="match status" value="1"/>
</dbReference>
<sequence>MASRSLYNVMIIGAGEINFGSPEGPWNHTLRLERILGDRLRVLALIDPDTSRCASRIDEKTSSSPTSSSWSACRAFANIDDASTALAGQSIDLIVVGCPPHFRGTTTPGKDTDVLVSRAFPRAGSILVEKPVAAVDPKGGECHAALKEMHVWSQANGEALGVGYMLRYSKAVAAIREILSEHKLIPTCINARYFMAYEFARKLSWWDKSASCGPVVEQATHFVDLVRHIAGVSSNPALLDTVRATAVEHNEPAGALSKLGFDESLIEEPKRVPRVTTAFWKHQLGTIGTLCHGITLHGTTYDTELEVLADGWVMRLRDAYGRSPSLSIRRPGAAQEEKVVFEDDDPFYTQMATFVAASESREAPRPLSTYEDALGTYELTWQIRHASEERLAR</sequence>
<dbReference type="InterPro" id="IPR000683">
    <property type="entry name" value="Gfo/Idh/MocA-like_OxRdtase_N"/>
</dbReference>
<name>A0A061H650_9BASI</name>
<dbReference type="HOGENOM" id="CLU_039338_0_0_1"/>
<dbReference type="EMBL" id="KE361635">
    <property type="protein sequence ID" value="EPQ28407.1"/>
    <property type="molecule type" value="Genomic_DNA"/>
</dbReference>
<evidence type="ECO:0000313" key="3">
    <source>
        <dbReference type="EMBL" id="EPQ28407.1"/>
    </source>
</evidence>
<evidence type="ECO:0000313" key="4">
    <source>
        <dbReference type="Proteomes" id="UP000053664"/>
    </source>
</evidence>
<reference evidence="3 4" key="1">
    <citation type="journal article" date="2013" name="Plant Cell">
        <title>The transition from a phytopathogenic smut ancestor to an anamorphic biocontrol agent deciphered by comparative whole-genome analysis.</title>
        <authorList>
            <person name="Lefebvre F."/>
            <person name="Joly D.L."/>
            <person name="Labbe C."/>
            <person name="Teichmann B."/>
            <person name="Linning R."/>
            <person name="Belzile F."/>
            <person name="Bakkeren G."/>
            <person name="Belanger R.R."/>
        </authorList>
    </citation>
    <scope>NUCLEOTIDE SEQUENCE [LARGE SCALE GENOMIC DNA]</scope>
    <source>
        <strain evidence="3 4">PF-1</strain>
    </source>
</reference>
<protein>
    <recommendedName>
        <fullName evidence="5">Gfo/Idh/MocA-like oxidoreductase N-terminal domain-containing protein</fullName>
    </recommendedName>
</protein>
<evidence type="ECO:0000259" key="1">
    <source>
        <dbReference type="Pfam" id="PF01408"/>
    </source>
</evidence>
<dbReference type="PANTHER" id="PTHR43249:SF1">
    <property type="entry name" value="D-GLUCOSIDE 3-DEHYDROGENASE"/>
    <property type="match status" value="1"/>
</dbReference>
<dbReference type="eggNOG" id="ENOG502QUVQ">
    <property type="taxonomic scope" value="Eukaryota"/>
</dbReference>
<dbReference type="InterPro" id="IPR052515">
    <property type="entry name" value="Gfo/Idh/MocA_Oxidoreductase"/>
</dbReference>
<feature type="domain" description="Oxidoreductase putative C-terminal" evidence="2">
    <location>
        <begin position="167"/>
        <end position="312"/>
    </location>
</feature>
<dbReference type="RefSeq" id="XP_007879948.1">
    <property type="nucleotide sequence ID" value="XM_007881757.1"/>
</dbReference>
<dbReference type="AlphaFoldDB" id="A0A061H650"/>
<proteinExistence type="predicted"/>
<dbReference type="InterPro" id="IPR013944">
    <property type="entry name" value="OxRdtase_put_C"/>
</dbReference>
<organism evidence="3 4">
    <name type="scientific">Pseudozyma flocculosa PF-1</name>
    <dbReference type="NCBI Taxonomy" id="1277687"/>
    <lineage>
        <taxon>Eukaryota</taxon>
        <taxon>Fungi</taxon>
        <taxon>Dikarya</taxon>
        <taxon>Basidiomycota</taxon>
        <taxon>Ustilaginomycotina</taxon>
        <taxon>Ustilaginomycetes</taxon>
        <taxon>Ustilaginales</taxon>
        <taxon>Ustilaginaceae</taxon>
        <taxon>Pseudozyma</taxon>
    </lineage>
</organism>
<dbReference type="OrthoDB" id="10250282at2759"/>
<dbReference type="Pfam" id="PF08635">
    <property type="entry name" value="ox_reductase_C"/>
    <property type="match status" value="1"/>
</dbReference>
<gene>
    <name evidence="3" type="ORF">PFL1_04234</name>
</gene>
<dbReference type="Gene3D" id="3.30.360.10">
    <property type="entry name" value="Dihydrodipicolinate Reductase, domain 2"/>
    <property type="match status" value="1"/>
</dbReference>
<dbReference type="SUPFAM" id="SSF51735">
    <property type="entry name" value="NAD(P)-binding Rossmann-fold domains"/>
    <property type="match status" value="1"/>
</dbReference>
<dbReference type="Proteomes" id="UP000053664">
    <property type="component" value="Unassembled WGS sequence"/>
</dbReference>
<evidence type="ECO:0008006" key="5">
    <source>
        <dbReference type="Google" id="ProtNLM"/>
    </source>
</evidence>
<dbReference type="KEGG" id="pfp:PFL1_04234"/>